<comment type="cofactor">
    <cofactor evidence="2">
        <name>[4Fe-4S] cluster</name>
        <dbReference type="ChEBI" id="CHEBI:49883"/>
    </cofactor>
</comment>
<dbReference type="InterPro" id="IPR023170">
    <property type="entry name" value="HhH_base_excis_C"/>
</dbReference>
<dbReference type="GO" id="GO:0051539">
    <property type="term" value="F:4 iron, 4 sulfur cluster binding"/>
    <property type="evidence" value="ECO:0007669"/>
    <property type="project" value="InterPro"/>
</dbReference>
<reference evidence="14 16" key="1">
    <citation type="submission" date="2015-07" db="EMBL/GenBank/DDBJ databases">
        <title>Fjat-14205 dsm 2895.</title>
        <authorList>
            <person name="Liu B."/>
            <person name="Wang J."/>
            <person name="Zhu Y."/>
            <person name="Liu G."/>
            <person name="Chen Q."/>
            <person name="Chen Z."/>
            <person name="Lan J."/>
            <person name="Che J."/>
            <person name="Ge C."/>
            <person name="Shi H."/>
            <person name="Pan Z."/>
            <person name="Liu X."/>
        </authorList>
    </citation>
    <scope>NUCLEOTIDE SEQUENCE [LARGE SCALE GENOMIC DNA]</scope>
    <source>
        <strain evidence="14 16">DSM 2895</strain>
    </source>
</reference>
<dbReference type="InterPro" id="IPR000445">
    <property type="entry name" value="HhH_motif"/>
</dbReference>
<dbReference type="GeneID" id="42304845"/>
<dbReference type="AlphaFoldDB" id="A0A0D1XKV4"/>
<evidence type="ECO:0000256" key="9">
    <source>
        <dbReference type="ARBA" id="ARBA00023004"/>
    </source>
</evidence>
<dbReference type="InterPro" id="IPR011257">
    <property type="entry name" value="DNA_glycosylase"/>
</dbReference>
<keyword evidence="8" id="KW-0378">Hydrolase</keyword>
<dbReference type="GO" id="GO:0006284">
    <property type="term" value="P:base-excision repair"/>
    <property type="evidence" value="ECO:0007669"/>
    <property type="project" value="InterPro"/>
</dbReference>
<evidence type="ECO:0000256" key="5">
    <source>
        <dbReference type="ARBA" id="ARBA00022023"/>
    </source>
</evidence>
<feature type="domain" description="HhH-GPD" evidence="13">
    <location>
        <begin position="40"/>
        <end position="192"/>
    </location>
</feature>
<dbReference type="CDD" id="cd00056">
    <property type="entry name" value="ENDO3c"/>
    <property type="match status" value="1"/>
</dbReference>
<protein>
    <recommendedName>
        <fullName evidence="5">Adenine DNA glycosylase</fullName>
        <ecNumber evidence="4">3.2.2.31</ecNumber>
    </recommendedName>
</protein>
<dbReference type="SUPFAM" id="SSF48150">
    <property type="entry name" value="DNA-glycosylase"/>
    <property type="match status" value="1"/>
</dbReference>
<evidence type="ECO:0000313" key="17">
    <source>
        <dbReference type="Proteomes" id="UP000182836"/>
    </source>
</evidence>
<dbReference type="EMBL" id="LGUG01000004">
    <property type="protein sequence ID" value="KON95175.1"/>
    <property type="molecule type" value="Genomic_DNA"/>
</dbReference>
<dbReference type="GO" id="GO:0034039">
    <property type="term" value="F:8-oxo-7,8-dihydroguanine DNA N-glycosylase activity"/>
    <property type="evidence" value="ECO:0007669"/>
    <property type="project" value="TreeGrafter"/>
</dbReference>
<dbReference type="Proteomes" id="UP000037269">
    <property type="component" value="Unassembled WGS sequence"/>
</dbReference>
<dbReference type="EC" id="3.2.2.31" evidence="4"/>
<name>A0A0D1XKV4_ANEMI</name>
<comment type="catalytic activity">
    <reaction evidence="1">
        <text>Hydrolyzes free adenine bases from 7,8-dihydro-8-oxoguanine:adenine mismatched double-stranded DNA, leaving an apurinic site.</text>
        <dbReference type="EC" id="3.2.2.31"/>
    </reaction>
</comment>
<dbReference type="Pfam" id="PF00633">
    <property type="entry name" value="HHH"/>
    <property type="match status" value="1"/>
</dbReference>
<keyword evidence="11" id="KW-0234">DNA repair</keyword>
<organism evidence="14 16">
    <name type="scientific">Aneurinibacillus migulanus</name>
    <name type="common">Bacillus migulanus</name>
    <dbReference type="NCBI Taxonomy" id="47500"/>
    <lineage>
        <taxon>Bacteria</taxon>
        <taxon>Bacillati</taxon>
        <taxon>Bacillota</taxon>
        <taxon>Bacilli</taxon>
        <taxon>Bacillales</taxon>
        <taxon>Paenibacillaceae</taxon>
        <taxon>Aneurinibacillus group</taxon>
        <taxon>Aneurinibacillus</taxon>
    </lineage>
</organism>
<evidence type="ECO:0000313" key="15">
    <source>
        <dbReference type="EMBL" id="SDI82350.1"/>
    </source>
</evidence>
<evidence type="ECO:0000256" key="8">
    <source>
        <dbReference type="ARBA" id="ARBA00022801"/>
    </source>
</evidence>
<dbReference type="SMART" id="SM00525">
    <property type="entry name" value="FES"/>
    <property type="match status" value="1"/>
</dbReference>
<dbReference type="OrthoDB" id="9802365at2"/>
<dbReference type="InterPro" id="IPR003265">
    <property type="entry name" value="HhH-GPD_domain"/>
</dbReference>
<sequence length="223" mass="25895">MIEQKGSFWNEILNWSQEHGRDFPWRRTNNAFHVLIAEFLLQQTNVRKVEEVYQEILETYPTPGQLADADISELERIIAPIGLIYRAARLKKAAGIIYHEHSGKVPDNEKELKQLPGVGDYIVNAVLCYGLGKPMVPIDTNVIRLFSRYFGYQSAKKRPHTDRELAVKIRKHYRRFSDTRAANLAVLDFAAHICTARNPKHETCPIRHTCFYYNEEVKAKSFY</sequence>
<keyword evidence="16" id="KW-1185">Reference proteome</keyword>
<keyword evidence="10" id="KW-0411">Iron-sulfur</keyword>
<dbReference type="GO" id="GO:0006298">
    <property type="term" value="P:mismatch repair"/>
    <property type="evidence" value="ECO:0007669"/>
    <property type="project" value="TreeGrafter"/>
</dbReference>
<gene>
    <name evidence="14" type="ORF">AF333_06470</name>
    <name evidence="15" type="ORF">SAMN04487909_10865</name>
</gene>
<evidence type="ECO:0000256" key="12">
    <source>
        <dbReference type="ARBA" id="ARBA00023295"/>
    </source>
</evidence>
<dbReference type="GO" id="GO:0000701">
    <property type="term" value="F:purine-specific mismatch base pair DNA N-glycosylase activity"/>
    <property type="evidence" value="ECO:0007669"/>
    <property type="project" value="UniProtKB-EC"/>
</dbReference>
<keyword evidence="7" id="KW-0227">DNA damage</keyword>
<keyword evidence="6" id="KW-0479">Metal-binding</keyword>
<dbReference type="GO" id="GO:0046872">
    <property type="term" value="F:metal ion binding"/>
    <property type="evidence" value="ECO:0007669"/>
    <property type="project" value="UniProtKB-KW"/>
</dbReference>
<keyword evidence="9" id="KW-0408">Iron</keyword>
<evidence type="ECO:0000256" key="2">
    <source>
        <dbReference type="ARBA" id="ARBA00001966"/>
    </source>
</evidence>
<dbReference type="Gene3D" id="1.10.1670.10">
    <property type="entry name" value="Helix-hairpin-Helix base-excision DNA repair enzymes (C-terminal)"/>
    <property type="match status" value="1"/>
</dbReference>
<dbReference type="Pfam" id="PF10576">
    <property type="entry name" value="EndIII_4Fe-2S"/>
    <property type="match status" value="1"/>
</dbReference>
<dbReference type="REBASE" id="130882">
    <property type="entry name" value="V.Ami9999ORF6450P"/>
</dbReference>
<dbReference type="Proteomes" id="UP000182836">
    <property type="component" value="Unassembled WGS sequence"/>
</dbReference>
<evidence type="ECO:0000256" key="3">
    <source>
        <dbReference type="ARBA" id="ARBA00008343"/>
    </source>
</evidence>
<dbReference type="GO" id="GO:0032357">
    <property type="term" value="F:oxidized purine DNA binding"/>
    <property type="evidence" value="ECO:0007669"/>
    <property type="project" value="TreeGrafter"/>
</dbReference>
<dbReference type="STRING" id="47500.AF333_06470"/>
<evidence type="ECO:0000313" key="14">
    <source>
        <dbReference type="EMBL" id="KON95175.1"/>
    </source>
</evidence>
<dbReference type="PIRSF" id="PIRSF001435">
    <property type="entry name" value="Nth"/>
    <property type="match status" value="1"/>
</dbReference>
<evidence type="ECO:0000256" key="1">
    <source>
        <dbReference type="ARBA" id="ARBA00000843"/>
    </source>
</evidence>
<dbReference type="PANTHER" id="PTHR42944">
    <property type="entry name" value="ADENINE DNA GLYCOSYLASE"/>
    <property type="match status" value="1"/>
</dbReference>
<dbReference type="RefSeq" id="WP_043067408.1">
    <property type="nucleotide sequence ID" value="NZ_BJOA01000061.1"/>
</dbReference>
<evidence type="ECO:0000256" key="4">
    <source>
        <dbReference type="ARBA" id="ARBA00012045"/>
    </source>
</evidence>
<dbReference type="SMART" id="SM00478">
    <property type="entry name" value="ENDO3c"/>
    <property type="match status" value="1"/>
</dbReference>
<reference evidence="15 17" key="2">
    <citation type="submission" date="2016-10" db="EMBL/GenBank/DDBJ databases">
        <authorList>
            <person name="de Groot N.N."/>
        </authorList>
    </citation>
    <scope>NUCLEOTIDE SEQUENCE [LARGE SCALE GENOMIC DNA]</scope>
    <source>
        <strain evidence="15 17">DSM 2895</strain>
    </source>
</reference>
<dbReference type="GO" id="GO:0035485">
    <property type="term" value="F:adenine/guanine mispair binding"/>
    <property type="evidence" value="ECO:0007669"/>
    <property type="project" value="TreeGrafter"/>
</dbReference>
<dbReference type="FunFam" id="1.10.340.30:FF:000001">
    <property type="entry name" value="Endonuclease III"/>
    <property type="match status" value="1"/>
</dbReference>
<dbReference type="InterPro" id="IPR003651">
    <property type="entry name" value="Endonuclease3_FeS-loop_motif"/>
</dbReference>
<dbReference type="PATRIC" id="fig|47500.8.peg.2500"/>
<proteinExistence type="inferred from homology"/>
<dbReference type="PANTHER" id="PTHR42944:SF1">
    <property type="entry name" value="ADENINE DNA GLYCOSYLASE"/>
    <property type="match status" value="1"/>
</dbReference>
<evidence type="ECO:0000259" key="13">
    <source>
        <dbReference type="SMART" id="SM00478"/>
    </source>
</evidence>
<dbReference type="Gene3D" id="1.10.340.30">
    <property type="entry name" value="Hypothetical protein, domain 2"/>
    <property type="match status" value="1"/>
</dbReference>
<dbReference type="Pfam" id="PF00730">
    <property type="entry name" value="HhH-GPD"/>
    <property type="match status" value="1"/>
</dbReference>
<evidence type="ECO:0000256" key="10">
    <source>
        <dbReference type="ARBA" id="ARBA00023014"/>
    </source>
</evidence>
<dbReference type="InterPro" id="IPR044298">
    <property type="entry name" value="MIG/MutY"/>
</dbReference>
<dbReference type="EMBL" id="FNED01000008">
    <property type="protein sequence ID" value="SDI82350.1"/>
    <property type="molecule type" value="Genomic_DNA"/>
</dbReference>
<evidence type="ECO:0000313" key="16">
    <source>
        <dbReference type="Proteomes" id="UP000037269"/>
    </source>
</evidence>
<keyword evidence="12" id="KW-0326">Glycosidase</keyword>
<comment type="similarity">
    <text evidence="3">Belongs to the Nth/MutY family.</text>
</comment>
<evidence type="ECO:0000256" key="7">
    <source>
        <dbReference type="ARBA" id="ARBA00022763"/>
    </source>
</evidence>
<evidence type="ECO:0000256" key="6">
    <source>
        <dbReference type="ARBA" id="ARBA00022723"/>
    </source>
</evidence>
<evidence type="ECO:0000256" key="11">
    <source>
        <dbReference type="ARBA" id="ARBA00023204"/>
    </source>
</evidence>
<accession>A0A0D1XKV4</accession>